<dbReference type="AlphaFoldDB" id="A0A6I3XDT2"/>
<proteinExistence type="predicted"/>
<dbReference type="RefSeq" id="WP_155710329.1">
    <property type="nucleotide sequence ID" value="NZ_BMWU01000048.1"/>
</dbReference>
<dbReference type="EMBL" id="WNWM01000002">
    <property type="protein sequence ID" value="MUI14567.1"/>
    <property type="molecule type" value="Genomic_DNA"/>
</dbReference>
<evidence type="ECO:0000259" key="3">
    <source>
        <dbReference type="Pfam" id="PF26273"/>
    </source>
</evidence>
<feature type="transmembrane region" description="Helical" evidence="2">
    <location>
        <begin position="80"/>
        <end position="98"/>
    </location>
</feature>
<evidence type="ECO:0000313" key="5">
    <source>
        <dbReference type="Proteomes" id="UP000431684"/>
    </source>
</evidence>
<feature type="transmembrane region" description="Helical" evidence="2">
    <location>
        <begin position="54"/>
        <end position="74"/>
    </location>
</feature>
<name>A0A6I3XDT2_9BURK</name>
<evidence type="ECO:0000256" key="2">
    <source>
        <dbReference type="SAM" id="Phobius"/>
    </source>
</evidence>
<evidence type="ECO:0000313" key="4">
    <source>
        <dbReference type="EMBL" id="MUI14567.1"/>
    </source>
</evidence>
<protein>
    <recommendedName>
        <fullName evidence="3">Glycine zipper-like domain-containing protein</fullName>
    </recommendedName>
</protein>
<evidence type="ECO:0000256" key="1">
    <source>
        <dbReference type="SAM" id="MobiDB-lite"/>
    </source>
</evidence>
<dbReference type="Pfam" id="PF26273">
    <property type="entry name" value="Gly_zipper"/>
    <property type="match status" value="1"/>
</dbReference>
<organism evidence="4 5">
    <name type="scientific">Pseudoduganella dura</name>
    <dbReference type="NCBI Taxonomy" id="321982"/>
    <lineage>
        <taxon>Bacteria</taxon>
        <taxon>Pseudomonadati</taxon>
        <taxon>Pseudomonadota</taxon>
        <taxon>Betaproteobacteria</taxon>
        <taxon>Burkholderiales</taxon>
        <taxon>Oxalobacteraceae</taxon>
        <taxon>Telluria group</taxon>
        <taxon>Pseudoduganella</taxon>
    </lineage>
</organism>
<keyword evidence="5" id="KW-1185">Reference proteome</keyword>
<reference evidence="4 5" key="1">
    <citation type="submission" date="2019-11" db="EMBL/GenBank/DDBJ databases">
        <title>Draft Genome Sequences of Six Type Strains of the Genus Massilia.</title>
        <authorList>
            <person name="Miess H."/>
            <person name="Frediansyah A."/>
            <person name="Goeker M."/>
            <person name="Gross H."/>
        </authorList>
    </citation>
    <scope>NUCLEOTIDE SEQUENCE [LARGE SCALE GENOMIC DNA]</scope>
    <source>
        <strain evidence="4 5">DSM 17513</strain>
    </source>
</reference>
<keyword evidence="2" id="KW-0472">Membrane</keyword>
<dbReference type="InterPro" id="IPR058598">
    <property type="entry name" value="Gly_zipper-like_dom"/>
</dbReference>
<gene>
    <name evidence="4" type="ORF">GJV26_19190</name>
</gene>
<keyword evidence="2" id="KW-1133">Transmembrane helix</keyword>
<feature type="region of interest" description="Disordered" evidence="1">
    <location>
        <begin position="26"/>
        <end position="50"/>
    </location>
</feature>
<accession>A0A6I3XDT2</accession>
<keyword evidence="2" id="KW-0812">Transmembrane</keyword>
<sequence>MQRKIVYLKGLETLLMRDDPLKKTAERSKSGCILNAQQPRNRRRKMDMEPDDRTGRYVGFGISLGAAIGCAIGVAMGNFAMGIGLGVGLGSAVGAGLAQRRH</sequence>
<comment type="caution">
    <text evidence="4">The sequence shown here is derived from an EMBL/GenBank/DDBJ whole genome shotgun (WGS) entry which is preliminary data.</text>
</comment>
<dbReference type="OrthoDB" id="8760063at2"/>
<feature type="domain" description="Glycine zipper-like" evidence="3">
    <location>
        <begin position="57"/>
        <end position="100"/>
    </location>
</feature>
<dbReference type="Proteomes" id="UP000431684">
    <property type="component" value="Unassembled WGS sequence"/>
</dbReference>